<accession>A0A8H6LH98</accession>
<sequence length="387" mass="43457">MPPYAAELETWWLGTGYEALKQLVNDESDDLNSRQCGFAQQMQTRLLAFDNDQTIQASLQTTWPAIRAARGVDYDANSRKNSKYIASNIFRKPKDGGIDFERAMDGLGYLDAIEIRRLRLLEATHAAMETILPTESQLQMLQELDRTSTANFRLLHAGFRACILIKELTRDSEYRKEIPQIMGMLNALVPSDVFLEDEDDVDPTPHSPSLRDSIRFSVFEHLMSESPFSPQLQEIVKMKLSSWCEVPGYPQARDAMVRYCEEFKKLEDTSRSSGFSANATQGASAIFTTATPNDNQDSAPTTPLSPWVLSTSHPLLKGMPGREMSPAKTDGALFSQDLSAPPVLSYPDSLSKTEFFQHPFTRKLDMSPIEQAALGLILPREIDSRDF</sequence>
<organism evidence="1 2">
    <name type="scientific">Fusarium oxysporum f. sp. conglutinans</name>
    <dbReference type="NCBI Taxonomy" id="100902"/>
    <lineage>
        <taxon>Eukaryota</taxon>
        <taxon>Fungi</taxon>
        <taxon>Dikarya</taxon>
        <taxon>Ascomycota</taxon>
        <taxon>Pezizomycotina</taxon>
        <taxon>Sordariomycetes</taxon>
        <taxon>Hypocreomycetidae</taxon>
        <taxon>Hypocreales</taxon>
        <taxon>Nectriaceae</taxon>
        <taxon>Fusarium</taxon>
        <taxon>Fusarium oxysporum species complex</taxon>
    </lineage>
</organism>
<dbReference type="EMBL" id="JACDXP010000009">
    <property type="protein sequence ID" value="KAF6519288.1"/>
    <property type="molecule type" value="Genomic_DNA"/>
</dbReference>
<reference evidence="1" key="1">
    <citation type="journal article" date="2020" name="bioRxiv">
        <title>A chromosome-scale genome assembly for the Fusarium oxysporum strain Fo5176 to establish a model Arabidopsis-fungal pathosystem.</title>
        <authorList>
            <person name="Fokkens L."/>
            <person name="Guo L."/>
            <person name="Dora S."/>
            <person name="Wang B."/>
            <person name="Ye K."/>
            <person name="Sanchez-Rodriguez C."/>
            <person name="Croll D."/>
        </authorList>
    </citation>
    <scope>NUCLEOTIDE SEQUENCE [LARGE SCALE GENOMIC DNA]</scope>
    <source>
        <strain evidence="1">Fo5176</strain>
    </source>
</reference>
<comment type="caution">
    <text evidence="1">The sequence shown here is derived from an EMBL/GenBank/DDBJ whole genome shotgun (WGS) entry which is preliminary data.</text>
</comment>
<evidence type="ECO:0000313" key="1">
    <source>
        <dbReference type="EMBL" id="KAF6519288.1"/>
    </source>
</evidence>
<protein>
    <submittedName>
        <fullName evidence="1">Uncharacterized protein</fullName>
    </submittedName>
</protein>
<name>A0A8H6LH98_FUSOX</name>
<evidence type="ECO:0000313" key="2">
    <source>
        <dbReference type="Proteomes" id="UP000593570"/>
    </source>
</evidence>
<dbReference type="AlphaFoldDB" id="A0A8H6LH98"/>
<gene>
    <name evidence="1" type="ORF">HZS61_017662</name>
</gene>
<dbReference type="Proteomes" id="UP000593570">
    <property type="component" value="Unassembled WGS sequence"/>
</dbReference>
<proteinExistence type="predicted"/>